<dbReference type="AlphaFoldDB" id="A0A1H6FF25"/>
<gene>
    <name evidence="1" type="ORF">MBHS_03908</name>
</gene>
<dbReference type="RefSeq" id="WP_103921604.1">
    <property type="nucleotide sequence ID" value="NZ_FMSV02000542.1"/>
</dbReference>
<reference evidence="1 2" key="1">
    <citation type="submission" date="2016-10" db="EMBL/GenBank/DDBJ databases">
        <authorList>
            <person name="de Groot N.N."/>
        </authorList>
    </citation>
    <scope>NUCLEOTIDE SEQUENCE [LARGE SCALE GENOMIC DNA]</scope>
    <source>
        <strain evidence="1">MBHS1</strain>
    </source>
</reference>
<name>A0A1H6FF25_9GAMM</name>
<sequence length="203" mass="23931">MLKRYQKILSCYFIVFILLLSDSLQLCYAQQDPNAWKWKSDMSLVAKRTISACDVSTTLIKQYYYFANLAYRATRNLNEEVIKKKNLDESMPQFGVATRHFRESLKHYQDALDLFAKAKKMYQKAKRTASRSYDKDLKKFKTNTAYTLKAANKTYQNAKRTVIMGNRKFNRGNRLFNEGVDLFQRATGKKLQKRTKFHKWPAT</sequence>
<proteinExistence type="predicted"/>
<evidence type="ECO:0000313" key="2">
    <source>
        <dbReference type="Proteomes" id="UP000236724"/>
    </source>
</evidence>
<dbReference type="EMBL" id="FMSV02000542">
    <property type="protein sequence ID" value="SEH08021.1"/>
    <property type="molecule type" value="Genomic_DNA"/>
</dbReference>
<keyword evidence="2" id="KW-1185">Reference proteome</keyword>
<dbReference type="Proteomes" id="UP000236724">
    <property type="component" value="Unassembled WGS sequence"/>
</dbReference>
<organism evidence="1 2">
    <name type="scientific">Candidatus Venteria ishoeyi</name>
    <dbReference type="NCBI Taxonomy" id="1899563"/>
    <lineage>
        <taxon>Bacteria</taxon>
        <taxon>Pseudomonadati</taxon>
        <taxon>Pseudomonadota</taxon>
        <taxon>Gammaproteobacteria</taxon>
        <taxon>Thiotrichales</taxon>
        <taxon>Thiotrichaceae</taxon>
        <taxon>Venteria</taxon>
    </lineage>
</organism>
<protein>
    <submittedName>
        <fullName evidence="1">Uncharacterized protein</fullName>
    </submittedName>
</protein>
<evidence type="ECO:0000313" key="1">
    <source>
        <dbReference type="EMBL" id="SEH08021.1"/>
    </source>
</evidence>
<accession>A0A1H6FF25</accession>